<feature type="region of interest" description="Disordered" evidence="1">
    <location>
        <begin position="22"/>
        <end position="44"/>
    </location>
</feature>
<dbReference type="AlphaFoldDB" id="A0A6L2NZ81"/>
<comment type="caution">
    <text evidence="3">The sequence shown here is derived from an EMBL/GenBank/DDBJ whole genome shotgun (WGS) entry which is preliminary data.</text>
</comment>
<dbReference type="GO" id="GO:0003964">
    <property type="term" value="F:RNA-directed DNA polymerase activity"/>
    <property type="evidence" value="ECO:0007669"/>
    <property type="project" value="UniProtKB-KW"/>
</dbReference>
<dbReference type="InterPro" id="IPR053134">
    <property type="entry name" value="RNA-dir_DNA_polymerase"/>
</dbReference>
<keyword evidence="3" id="KW-0808">Transferase</keyword>
<dbReference type="InterPro" id="IPR036397">
    <property type="entry name" value="RNaseH_sf"/>
</dbReference>
<dbReference type="PROSITE" id="PS50994">
    <property type="entry name" value="INTEGRASE"/>
    <property type="match status" value="1"/>
</dbReference>
<dbReference type="SUPFAM" id="SSF56672">
    <property type="entry name" value="DNA/RNA polymerases"/>
    <property type="match status" value="1"/>
</dbReference>
<evidence type="ECO:0000259" key="2">
    <source>
        <dbReference type="PROSITE" id="PS50994"/>
    </source>
</evidence>
<dbReference type="EMBL" id="BKCJ010010087">
    <property type="protein sequence ID" value="GEU90005.1"/>
    <property type="molecule type" value="Genomic_DNA"/>
</dbReference>
<dbReference type="PANTHER" id="PTHR24559">
    <property type="entry name" value="TRANSPOSON TY3-I GAG-POL POLYPROTEIN"/>
    <property type="match status" value="1"/>
</dbReference>
<dbReference type="Gene3D" id="2.40.70.10">
    <property type="entry name" value="Acid Proteases"/>
    <property type="match status" value="1"/>
</dbReference>
<accession>A0A6L2NZ81</accession>
<dbReference type="GO" id="GO:0003676">
    <property type="term" value="F:nucleic acid binding"/>
    <property type="evidence" value="ECO:0007669"/>
    <property type="project" value="InterPro"/>
</dbReference>
<name>A0A6L2NZ81_TANCI</name>
<protein>
    <submittedName>
        <fullName evidence="3">Reverse transcriptase domain-containing protein</fullName>
    </submittedName>
</protein>
<dbReference type="InterPro" id="IPR001584">
    <property type="entry name" value="Integrase_cat-core"/>
</dbReference>
<dbReference type="InterPro" id="IPR021109">
    <property type="entry name" value="Peptidase_aspartic_dom_sf"/>
</dbReference>
<feature type="domain" description="Integrase catalytic" evidence="2">
    <location>
        <begin position="830"/>
        <end position="930"/>
    </location>
</feature>
<organism evidence="3">
    <name type="scientific">Tanacetum cinerariifolium</name>
    <name type="common">Dalmatian daisy</name>
    <name type="synonym">Chrysanthemum cinerariifolium</name>
    <dbReference type="NCBI Taxonomy" id="118510"/>
    <lineage>
        <taxon>Eukaryota</taxon>
        <taxon>Viridiplantae</taxon>
        <taxon>Streptophyta</taxon>
        <taxon>Embryophyta</taxon>
        <taxon>Tracheophyta</taxon>
        <taxon>Spermatophyta</taxon>
        <taxon>Magnoliopsida</taxon>
        <taxon>eudicotyledons</taxon>
        <taxon>Gunneridae</taxon>
        <taxon>Pentapetalae</taxon>
        <taxon>asterids</taxon>
        <taxon>campanulids</taxon>
        <taxon>Asterales</taxon>
        <taxon>Asteraceae</taxon>
        <taxon>Asteroideae</taxon>
        <taxon>Anthemideae</taxon>
        <taxon>Anthemidinae</taxon>
        <taxon>Tanacetum</taxon>
    </lineage>
</organism>
<feature type="compositionally biased region" description="Basic and acidic residues" evidence="1">
    <location>
        <begin position="22"/>
        <end position="32"/>
    </location>
</feature>
<dbReference type="Gene3D" id="3.30.420.10">
    <property type="entry name" value="Ribonuclease H-like superfamily/Ribonuclease H"/>
    <property type="match status" value="1"/>
</dbReference>
<evidence type="ECO:0000256" key="1">
    <source>
        <dbReference type="SAM" id="MobiDB-lite"/>
    </source>
</evidence>
<keyword evidence="3" id="KW-0695">RNA-directed DNA polymerase</keyword>
<dbReference type="InterPro" id="IPR043502">
    <property type="entry name" value="DNA/RNA_pol_sf"/>
</dbReference>
<dbReference type="InterPro" id="IPR043128">
    <property type="entry name" value="Rev_trsase/Diguanyl_cyclase"/>
</dbReference>
<gene>
    <name evidence="3" type="ORF">Tci_061983</name>
</gene>
<dbReference type="InterPro" id="IPR000477">
    <property type="entry name" value="RT_dom"/>
</dbReference>
<dbReference type="Gene3D" id="3.10.10.10">
    <property type="entry name" value="HIV Type 1 Reverse Transcriptase, subunit A, domain 1"/>
    <property type="match status" value="1"/>
</dbReference>
<reference evidence="3" key="1">
    <citation type="journal article" date="2019" name="Sci. Rep.">
        <title>Draft genome of Tanacetum cinerariifolium, the natural source of mosquito coil.</title>
        <authorList>
            <person name="Yamashiro T."/>
            <person name="Shiraishi A."/>
            <person name="Satake H."/>
            <person name="Nakayama K."/>
        </authorList>
    </citation>
    <scope>NUCLEOTIDE SEQUENCE</scope>
</reference>
<dbReference type="GO" id="GO:0015074">
    <property type="term" value="P:DNA integration"/>
    <property type="evidence" value="ECO:0007669"/>
    <property type="project" value="InterPro"/>
</dbReference>
<dbReference type="Gene3D" id="3.30.70.270">
    <property type="match status" value="1"/>
</dbReference>
<sequence>MQKTPEECYELIENMTAHHNHWDTSAIRDETSRNISSTSTTESPEVVRQLEMMNKNFSKMMRQFQTVKVVDTKCETCGGPYSFTECPAVGGYTQETAYATTGNYNSGGQGNNFNQTLSYQAPTHQPQVVPQVCDFQAYMKANDAVMKNMQTQMTSLTNSNLELKNMFGEFMKMNTPSSSGRSSLPSNTVPNPRKDLKVITTQSDVTLAGSLVSPPPLSKEVDREPETITDQNLLEKLEDPGKFFIPCDFLEFDECLALVDLGASINLMPLSIWKKLSLPELTSTQMILELADRSPTRPAGIFEDVFVKLGKFYFPTNFVVVDYIVDPREELTLRVDDEATTFKVGQTSKYSYNDAESINRVDVIDVACEEYVQEVLGFSNNYKSGSPTLISDPIIALSSPSLTPFEGGNFILEEIEACLTSESIPLGIDDTDLDLEGEIRLLEELLNNDPSLSPLPPKELNVEEIKIVKSSIDEPSELDPWVSPVHCVPKKGGITVVENENNELIPTRLVTGWRVYIEYRKLNDVTRKDHFLLLFMDQMLERLVGNEFYCFLDGFYSYFQIPIDPQDQEKTTFTCPYGTFAYRRMPFGLCNAPGTFQRCMMAIFHDMIDKTMEVFMDDFSVFGDSFSSCLSYLDTMLQRIVYTDYSALKYLLNKQDAKPRLIRWVLLLQEFDIIIRDKKGTENLAADHLSRLENPHKDVLENKDINENFSLETLGKISSGSTPWFADIANYHARNFIVNGPIKGHHGANFTAKIVFEADFFLPAIYRDAHDLVTRCDACQRQGKISQHDEMPQNAIQVYEIFDVWGIDFMGPFSSSRGNKYILVAIDYFDRGTHFCNDQFAKFMLKYGVTHRLFTAYHPQTSRQVEVSNRGLKRILERTIGENHASCSDKLDDALWAFCTAFKTPIGCTLYKLVYEKACHLPIELEHKAYWALKHCNFDLKTAGDHQKDQLNELNELRDQAYENSFMYKEKTKKIHDSKIKNRVFNVAHVFPYGTIELSQADGPTFKMNGHRVKHYLRGDIPSKVVPDLQTIPMDK</sequence>
<evidence type="ECO:0000313" key="3">
    <source>
        <dbReference type="EMBL" id="GEU90005.1"/>
    </source>
</evidence>
<dbReference type="PANTHER" id="PTHR24559:SF444">
    <property type="entry name" value="REVERSE TRANSCRIPTASE DOMAIN-CONTAINING PROTEIN"/>
    <property type="match status" value="1"/>
</dbReference>
<dbReference type="CDD" id="cd00303">
    <property type="entry name" value="retropepsin_like"/>
    <property type="match status" value="1"/>
</dbReference>
<dbReference type="Pfam" id="PF00078">
    <property type="entry name" value="RVT_1"/>
    <property type="match status" value="1"/>
</dbReference>
<dbReference type="InterPro" id="IPR012337">
    <property type="entry name" value="RNaseH-like_sf"/>
</dbReference>
<dbReference type="CDD" id="cd01647">
    <property type="entry name" value="RT_LTR"/>
    <property type="match status" value="1"/>
</dbReference>
<dbReference type="SUPFAM" id="SSF53098">
    <property type="entry name" value="Ribonuclease H-like"/>
    <property type="match status" value="1"/>
</dbReference>
<keyword evidence="3" id="KW-0548">Nucleotidyltransferase</keyword>
<proteinExistence type="predicted"/>